<proteinExistence type="predicted"/>
<dbReference type="Proteomes" id="UP000735302">
    <property type="component" value="Unassembled WGS sequence"/>
</dbReference>
<keyword evidence="1" id="KW-0645">Protease</keyword>
<gene>
    <name evidence="11" type="ORF">PoB_004488700</name>
</gene>
<evidence type="ECO:0000256" key="3">
    <source>
        <dbReference type="ARBA" id="ARBA00022801"/>
    </source>
</evidence>
<organism evidence="11 12">
    <name type="scientific">Plakobranchus ocellatus</name>
    <dbReference type="NCBI Taxonomy" id="259542"/>
    <lineage>
        <taxon>Eukaryota</taxon>
        <taxon>Metazoa</taxon>
        <taxon>Spiralia</taxon>
        <taxon>Lophotrochozoa</taxon>
        <taxon>Mollusca</taxon>
        <taxon>Gastropoda</taxon>
        <taxon>Heterobranchia</taxon>
        <taxon>Euthyneura</taxon>
        <taxon>Panpulmonata</taxon>
        <taxon>Sacoglossa</taxon>
        <taxon>Placobranchoidea</taxon>
        <taxon>Plakobranchidae</taxon>
        <taxon>Plakobranchus</taxon>
    </lineage>
</organism>
<feature type="binding site" evidence="8">
    <location>
        <position position="344"/>
    </location>
    <ligand>
        <name>Zn(2+)</name>
        <dbReference type="ChEBI" id="CHEBI:29105"/>
        <note>catalytic</note>
    </ligand>
</feature>
<comment type="caution">
    <text evidence="8">Lacks conserved residue(s) required for the propagation of feature annotation.</text>
</comment>
<feature type="binding site" evidence="8">
    <location>
        <position position="334"/>
    </location>
    <ligand>
        <name>Zn(2+)</name>
        <dbReference type="ChEBI" id="CHEBI:29105"/>
        <note>catalytic</note>
    </ligand>
</feature>
<dbReference type="Gene3D" id="3.40.1620.60">
    <property type="match status" value="1"/>
</dbReference>
<keyword evidence="3" id="KW-0378">Hydrolase</keyword>
<keyword evidence="6" id="KW-1015">Disulfide bond</keyword>
<dbReference type="Gene3D" id="3.40.390.10">
    <property type="entry name" value="Collagenase (Catalytic Domain)"/>
    <property type="match status" value="1"/>
</dbReference>
<dbReference type="EMBL" id="BLXT01004955">
    <property type="protein sequence ID" value="GFO18382.1"/>
    <property type="molecule type" value="Genomic_DNA"/>
</dbReference>
<name>A0AAV4BG66_9GAST</name>
<feature type="compositionally biased region" description="Low complexity" evidence="9">
    <location>
        <begin position="149"/>
        <end position="163"/>
    </location>
</feature>
<reference evidence="11 12" key="1">
    <citation type="journal article" date="2021" name="Elife">
        <title>Chloroplast acquisition without the gene transfer in kleptoplastic sea slugs, Plakobranchus ocellatus.</title>
        <authorList>
            <person name="Maeda T."/>
            <person name="Takahashi S."/>
            <person name="Yoshida T."/>
            <person name="Shimamura S."/>
            <person name="Takaki Y."/>
            <person name="Nagai Y."/>
            <person name="Toyoda A."/>
            <person name="Suzuki Y."/>
            <person name="Arimoto A."/>
            <person name="Ishii H."/>
            <person name="Satoh N."/>
            <person name="Nishiyama T."/>
            <person name="Hasebe M."/>
            <person name="Maruyama T."/>
            <person name="Minagawa J."/>
            <person name="Obokata J."/>
            <person name="Shigenobu S."/>
        </authorList>
    </citation>
    <scope>NUCLEOTIDE SEQUENCE [LARGE SCALE GENOMIC DNA]</scope>
</reference>
<keyword evidence="12" id="KW-1185">Reference proteome</keyword>
<evidence type="ECO:0000256" key="4">
    <source>
        <dbReference type="ARBA" id="ARBA00022833"/>
    </source>
</evidence>
<evidence type="ECO:0000256" key="1">
    <source>
        <dbReference type="ARBA" id="ARBA00022670"/>
    </source>
</evidence>
<evidence type="ECO:0000256" key="5">
    <source>
        <dbReference type="ARBA" id="ARBA00023049"/>
    </source>
</evidence>
<dbReference type="SMART" id="SM00608">
    <property type="entry name" value="ACR"/>
    <property type="match status" value="1"/>
</dbReference>
<dbReference type="InterPro" id="IPR024079">
    <property type="entry name" value="MetalloPept_cat_dom_sf"/>
</dbReference>
<evidence type="ECO:0000256" key="8">
    <source>
        <dbReference type="PROSITE-ProRule" id="PRU00276"/>
    </source>
</evidence>
<dbReference type="InterPro" id="IPR041645">
    <property type="entry name" value="ADAMTS_CR_2"/>
</dbReference>
<keyword evidence="7" id="KW-0325">Glycoprotein</keyword>
<evidence type="ECO:0000313" key="11">
    <source>
        <dbReference type="EMBL" id="GFO18382.1"/>
    </source>
</evidence>
<dbReference type="GO" id="GO:0006509">
    <property type="term" value="P:membrane protein ectodomain proteolysis"/>
    <property type="evidence" value="ECO:0007669"/>
    <property type="project" value="TreeGrafter"/>
</dbReference>
<dbReference type="SUPFAM" id="SSF55486">
    <property type="entry name" value="Metalloproteases ('zincins'), catalytic domain"/>
    <property type="match status" value="1"/>
</dbReference>
<evidence type="ECO:0000256" key="7">
    <source>
        <dbReference type="ARBA" id="ARBA00023180"/>
    </source>
</evidence>
<dbReference type="GO" id="GO:0004222">
    <property type="term" value="F:metalloendopeptidase activity"/>
    <property type="evidence" value="ECO:0007669"/>
    <property type="project" value="InterPro"/>
</dbReference>
<dbReference type="InterPro" id="IPR006586">
    <property type="entry name" value="ADAM_Cys-rich"/>
</dbReference>
<keyword evidence="2 8" id="KW-0479">Metal-binding</keyword>
<evidence type="ECO:0000313" key="12">
    <source>
        <dbReference type="Proteomes" id="UP000735302"/>
    </source>
</evidence>
<protein>
    <submittedName>
        <fullName evidence="11">A disintegrin and metalloproteinase with thrombospondin motifs 1</fullName>
    </submittedName>
</protein>
<dbReference type="Pfam" id="PF17771">
    <property type="entry name" value="ADAMTS_CR_2"/>
    <property type="match status" value="1"/>
</dbReference>
<keyword evidence="5 11" id="KW-0482">Metalloprotease</keyword>
<feature type="region of interest" description="Disordered" evidence="9">
    <location>
        <begin position="830"/>
        <end position="902"/>
    </location>
</feature>
<keyword evidence="4 8" id="KW-0862">Zinc</keyword>
<feature type="binding site" evidence="8">
    <location>
        <position position="338"/>
    </location>
    <ligand>
        <name>Zn(2+)</name>
        <dbReference type="ChEBI" id="CHEBI:29105"/>
        <note>catalytic</note>
    </ligand>
</feature>
<feature type="compositionally biased region" description="Basic and acidic residues" evidence="9">
    <location>
        <begin position="830"/>
        <end position="886"/>
    </location>
</feature>
<feature type="domain" description="Peptidase M12B" evidence="10">
    <location>
        <begin position="170"/>
        <end position="381"/>
    </location>
</feature>
<accession>A0AAV4BG66</accession>
<sequence length="917" mass="101017">MRGCRKAKGVGLLYIASPQQGDLRLSGPPSGQGAGGGARTSNRRVPADLRADSQATVLSTPRKARALASLLLLGPNHSAHGQSRFGPGTLTSLPGPLGSNSLGGVGGLQSLPPLDPFSRGDGLGGGVSGPATLAGAVRGPPAGLGPGRRGSAPADLRPRGQVVRPPPPQMSVELLLLMDKMARDRWAAKMPGATQEEKDANALKALKQFLESVVHGVNELYASLGKYNLFIDVRIVAIRQINNLWTRSALLPGTSDQIPANEAIDTFYDWSWRNRRALPGFDHALLLTGFDVVDHVNSSKPTTGVAYKGVMCKFGSISVIENSFTFQMVHDMAHELGHSLGCDHDGERNTCNGDDGFIMSVRPDVNSTNRWDFSPCSADSIAEDIALLERDNANCLRTTNAEKTVAPQLGTILNADKQCKFLFGQEAYFCRDFYHNSTDYHQLCSSLWCSESLNATQCVSHIASDGFLCGDSMICSRGQCIKVEGAPMALDSCPQGDQPGIVHDGKTCEDIVRLTPWACYDDFYRRKCCIACPGIDKGIEGCPYGDKESWCEGDQMNYPYDCYLNNETCCQSCAQFSDDSKPGCEYGDHSAECVTDLDLPLGCYWNEKLCCSTCAQYKNTSNIDCEYGDQSTWCEDQLEVPNGCYLNKDLCCGTCQEQMTLDDPSCPYGDRYPKWCPGVTPYRCYNETVREWCCNSCSNLYNVSNTGCEYGDKFKNCEELIYPYACYHPTNKDACCGFCSLYANWIGKSDESCLFGDKQAWCWKLTLTYDDSEWCPLDAENDHCCGTCRHNTSAVPVFGYRLLEEGLEQVTLLGNQFKAEVKTAIEERKKEEEALKEKEEEEKVLKEKEEEEAVNEKEEEEQRRQEAQKEKQLAVESTSAREDQRPGEAPTVRPKATVQNLEAIEDELKSTILKESS</sequence>
<evidence type="ECO:0000256" key="2">
    <source>
        <dbReference type="ARBA" id="ARBA00022723"/>
    </source>
</evidence>
<evidence type="ECO:0000256" key="9">
    <source>
        <dbReference type="SAM" id="MobiDB-lite"/>
    </source>
</evidence>
<dbReference type="GO" id="GO:0046872">
    <property type="term" value="F:metal ion binding"/>
    <property type="evidence" value="ECO:0007669"/>
    <property type="project" value="UniProtKB-KW"/>
</dbReference>
<dbReference type="PROSITE" id="PS50215">
    <property type="entry name" value="ADAM_MEPRO"/>
    <property type="match status" value="1"/>
</dbReference>
<dbReference type="Pfam" id="PF01421">
    <property type="entry name" value="Reprolysin"/>
    <property type="match status" value="1"/>
</dbReference>
<dbReference type="PANTHER" id="PTHR11905:SF159">
    <property type="entry name" value="ADAM METALLOPROTEASE"/>
    <property type="match status" value="1"/>
</dbReference>
<dbReference type="PANTHER" id="PTHR11905">
    <property type="entry name" value="ADAM A DISINTEGRIN AND METALLOPROTEASE DOMAIN"/>
    <property type="match status" value="1"/>
</dbReference>
<feature type="active site" evidence="8">
    <location>
        <position position="335"/>
    </location>
</feature>
<dbReference type="AlphaFoldDB" id="A0AAV4BG66"/>
<dbReference type="InterPro" id="IPR001590">
    <property type="entry name" value="Peptidase_M12B"/>
</dbReference>
<feature type="region of interest" description="Disordered" evidence="9">
    <location>
        <begin position="82"/>
        <end position="167"/>
    </location>
</feature>
<feature type="region of interest" description="Disordered" evidence="9">
    <location>
        <begin position="20"/>
        <end position="53"/>
    </location>
</feature>
<evidence type="ECO:0000259" key="10">
    <source>
        <dbReference type="PROSITE" id="PS50215"/>
    </source>
</evidence>
<evidence type="ECO:0000256" key="6">
    <source>
        <dbReference type="ARBA" id="ARBA00023157"/>
    </source>
</evidence>
<comment type="caution">
    <text evidence="11">The sequence shown here is derived from an EMBL/GenBank/DDBJ whole genome shotgun (WGS) entry which is preliminary data.</text>
</comment>